<evidence type="ECO:0000313" key="5">
    <source>
        <dbReference type="Proteomes" id="UP000093482"/>
    </source>
</evidence>
<gene>
    <name evidence="4" type="ORF">A6K76_00260</name>
</gene>
<dbReference type="InterPro" id="IPR009711">
    <property type="entry name" value="UPF0473"/>
</dbReference>
<feature type="compositionally biased region" description="Acidic residues" evidence="3">
    <location>
        <begin position="88"/>
        <end position="104"/>
    </location>
</feature>
<proteinExistence type="inferred from homology"/>
<dbReference type="Proteomes" id="UP000093482">
    <property type="component" value="Unassembled WGS sequence"/>
</dbReference>
<evidence type="ECO:0000256" key="2">
    <source>
        <dbReference type="HAMAP-Rule" id="MF_01448"/>
    </source>
</evidence>
<dbReference type="PANTHER" id="PTHR40066:SF1">
    <property type="entry name" value="UPF0473 PROTEIN CBO2561_CLC_2432"/>
    <property type="match status" value="1"/>
</dbReference>
<dbReference type="RefSeq" id="WP_066460968.1">
    <property type="nucleotide sequence ID" value="NZ_MATO01000001.1"/>
</dbReference>
<dbReference type="AlphaFoldDB" id="A0A1C0Z5J9"/>
<dbReference type="OrthoDB" id="2086132at2"/>
<comment type="caution">
    <text evidence="4">The sequence shown here is derived from an EMBL/GenBank/DDBJ whole genome shotgun (WGS) entry which is preliminary data.</text>
</comment>
<dbReference type="PANTHER" id="PTHR40066">
    <property type="entry name" value="UPF0473 PROTEIN CBO2561/CLC_2432"/>
    <property type="match status" value="1"/>
</dbReference>
<dbReference type="EMBL" id="MATO01000001">
    <property type="protein sequence ID" value="OCS94638.1"/>
    <property type="molecule type" value="Genomic_DNA"/>
</dbReference>
<keyword evidence="5" id="KW-1185">Reference proteome</keyword>
<feature type="region of interest" description="Disordered" evidence="3">
    <location>
        <begin position="88"/>
        <end position="112"/>
    </location>
</feature>
<evidence type="ECO:0000256" key="3">
    <source>
        <dbReference type="SAM" id="MobiDB-lite"/>
    </source>
</evidence>
<evidence type="ECO:0000313" key="4">
    <source>
        <dbReference type="EMBL" id="OCS94638.1"/>
    </source>
</evidence>
<reference evidence="4 5" key="1">
    <citation type="submission" date="2016-07" db="EMBL/GenBank/DDBJ databases">
        <title>Caryophanon latum genome sequencing.</title>
        <authorList>
            <person name="Verma A."/>
            <person name="Pal Y."/>
            <person name="Krishnamurthi S."/>
        </authorList>
    </citation>
    <scope>NUCLEOTIDE SEQUENCE [LARGE SCALE GENOMIC DNA]</scope>
    <source>
        <strain evidence="4 5">DSM 14151</strain>
    </source>
</reference>
<accession>A0A1C0Z5J9</accession>
<evidence type="ECO:0000256" key="1">
    <source>
        <dbReference type="ARBA" id="ARBA00008439"/>
    </source>
</evidence>
<name>A0A1C0Z5J9_9BACL</name>
<organism evidence="4 5">
    <name type="scientific">Caryophanon latum</name>
    <dbReference type="NCBI Taxonomy" id="33977"/>
    <lineage>
        <taxon>Bacteria</taxon>
        <taxon>Bacillati</taxon>
        <taxon>Bacillota</taxon>
        <taxon>Bacilli</taxon>
        <taxon>Bacillales</taxon>
        <taxon>Caryophanaceae</taxon>
        <taxon>Caryophanon</taxon>
    </lineage>
</organism>
<sequence>MTEQQERHITLVDAEGNETLFEVLETFKNEETGKSYVFISEVGAEEDEDGCVEIHAYSYVEDETGEGGDIFPIETDEEWEFVESKMEELEDQINALEDEEDEDDQPNKGQVK</sequence>
<comment type="similarity">
    <text evidence="1 2">Belongs to the UPF0473 family.</text>
</comment>
<dbReference type="HAMAP" id="MF_01448">
    <property type="entry name" value="UPF0473"/>
    <property type="match status" value="1"/>
</dbReference>
<protein>
    <recommendedName>
        <fullName evidence="2">UPF0473 protein A6K76_00260</fullName>
    </recommendedName>
</protein>
<dbReference type="Pfam" id="PF06949">
    <property type="entry name" value="DUF1292"/>
    <property type="match status" value="1"/>
</dbReference>